<sequence length="426" mass="47500">MSIVRGIRAVARSPSRQVRGAVTVDTLTAAGYPSGGAETSETYARKLSAVDRCIEILSDSMAKLPTYCVDRVSRKRVDLPLLRLLNVRPNEAMAPSVRKKLLESSRLTRGNSYDWIRRNPYTAEIIELIPLPGELVYTWRDTGGHVWHNVQDPASGSVFTLSHADVVQYKGASRDGIHGISVLQRAAEVIAAARARQQHDLSYYENGGQPSGVLRTDTDLGGLVKDPKDPDKKISKKDLLRREWERVHSGPTNANRLAILDYGLDYKAISVTNKDAQFIESQEVAIRDIARYFGVPLYKLQEGKQSYNSNEQNGIEYVVGTLHPIVTQYEEEQTYKLLFPSQVSQGLELRINMMAELRGDNAARGAWYKTMREIGAFSVNDIMALEDMPDVEGGDERLASLNYVPLSKWVELSVNRNSENAGGETQ</sequence>
<protein>
    <submittedName>
        <fullName evidence="2">Phage portal protein</fullName>
    </submittedName>
</protein>
<dbReference type="NCBIfam" id="TIGR01537">
    <property type="entry name" value="portal_HK97"/>
    <property type="match status" value="1"/>
</dbReference>
<feature type="region of interest" description="Disordered" evidence="1">
    <location>
        <begin position="206"/>
        <end position="232"/>
    </location>
</feature>
<dbReference type="Pfam" id="PF04860">
    <property type="entry name" value="Phage_portal"/>
    <property type="match status" value="1"/>
</dbReference>
<proteinExistence type="predicted"/>
<evidence type="ECO:0000256" key="1">
    <source>
        <dbReference type="SAM" id="MobiDB-lite"/>
    </source>
</evidence>
<dbReference type="InterPro" id="IPR006427">
    <property type="entry name" value="Portal_HK97"/>
</dbReference>
<reference evidence="2 3" key="1">
    <citation type="submission" date="2024-03" db="EMBL/GenBank/DDBJ databases">
        <title>Human intestinal bacterial collection.</title>
        <authorList>
            <person name="Pauvert C."/>
            <person name="Hitch T.C.A."/>
            <person name="Clavel T."/>
        </authorList>
    </citation>
    <scope>NUCLEOTIDE SEQUENCE [LARGE SCALE GENOMIC DNA]</scope>
    <source>
        <strain evidence="2 3">CLA-AP-H34</strain>
    </source>
</reference>
<name>A0ABV1EK35_9FIRM</name>
<dbReference type="InterPro" id="IPR006944">
    <property type="entry name" value="Phage/GTA_portal"/>
</dbReference>
<dbReference type="EMBL" id="JBBMFT010000001">
    <property type="protein sequence ID" value="MEQ2454952.1"/>
    <property type="molecule type" value="Genomic_DNA"/>
</dbReference>
<dbReference type="Proteomes" id="UP001440599">
    <property type="component" value="Unassembled WGS sequence"/>
</dbReference>
<comment type="caution">
    <text evidence="2">The sequence shown here is derived from an EMBL/GenBank/DDBJ whole genome shotgun (WGS) entry which is preliminary data.</text>
</comment>
<evidence type="ECO:0000313" key="2">
    <source>
        <dbReference type="EMBL" id="MEQ2454952.1"/>
    </source>
</evidence>
<evidence type="ECO:0000313" key="3">
    <source>
        <dbReference type="Proteomes" id="UP001440599"/>
    </source>
</evidence>
<accession>A0ABV1EK35</accession>
<dbReference type="RefSeq" id="WP_349138629.1">
    <property type="nucleotide sequence ID" value="NZ_JBBMFT010000001.1"/>
</dbReference>
<keyword evidence="3" id="KW-1185">Reference proteome</keyword>
<organism evidence="2 3">
    <name type="scientific">Flavonifractor hominis</name>
    <dbReference type="NCBI Taxonomy" id="3133178"/>
    <lineage>
        <taxon>Bacteria</taxon>
        <taxon>Bacillati</taxon>
        <taxon>Bacillota</taxon>
        <taxon>Clostridia</taxon>
        <taxon>Eubacteriales</taxon>
        <taxon>Oscillospiraceae</taxon>
        <taxon>Flavonifractor</taxon>
    </lineage>
</organism>
<gene>
    <name evidence="2" type="ORF">WMO45_00300</name>
</gene>